<keyword evidence="4" id="KW-0539">Nucleus</keyword>
<dbReference type="GO" id="GO:0003677">
    <property type="term" value="F:DNA binding"/>
    <property type="evidence" value="ECO:0007669"/>
    <property type="project" value="InterPro"/>
</dbReference>
<keyword evidence="7" id="KW-1185">Reference proteome</keyword>
<dbReference type="GO" id="GO:0003700">
    <property type="term" value="F:DNA-binding transcription factor activity"/>
    <property type="evidence" value="ECO:0007669"/>
    <property type="project" value="InterPro"/>
</dbReference>
<feature type="compositionally biased region" description="Low complexity" evidence="5">
    <location>
        <begin position="79"/>
        <end position="91"/>
    </location>
</feature>
<sequence length="187" mass="21489">MKKNKVIKQKNCLKWTANLHAKFMKSLEQLGEGRCYPKEIVAVMDVPGLTRMQVASHLQKCRFNNWRSPEERKSNWRLSGQESSSESQQKSSNRKYGTMPRFQNNIPNQIQKGPEFPFSTPNTSIGESSTQEKLYPPQCQEIQTTSTMMSDVDSENVTSNKPGIITSNFQQHIAEQNVLSKQYNRDK</sequence>
<dbReference type="InterPro" id="IPR044841">
    <property type="entry name" value="LUX/BOA-like"/>
</dbReference>
<dbReference type="Gramene" id="Solyc10g050405.1.1">
    <property type="protein sequence ID" value="Solyc10g050405.1.1"/>
    <property type="gene ID" value="Solyc10g050405.1"/>
</dbReference>
<protein>
    <recommendedName>
        <fullName evidence="8">HTH myb-type domain-containing protein</fullName>
    </recommendedName>
</protein>
<dbReference type="InterPro" id="IPR006447">
    <property type="entry name" value="Myb_dom_plants"/>
</dbReference>
<dbReference type="Proteomes" id="UP000004994">
    <property type="component" value="Chromosome 10"/>
</dbReference>
<dbReference type="Gene3D" id="1.10.10.60">
    <property type="entry name" value="Homeodomain-like"/>
    <property type="match status" value="1"/>
</dbReference>
<dbReference type="InterPro" id="IPR009057">
    <property type="entry name" value="Homeodomain-like_sf"/>
</dbReference>
<evidence type="ECO:0000256" key="4">
    <source>
        <dbReference type="ARBA" id="ARBA00023242"/>
    </source>
</evidence>
<reference evidence="6" key="2">
    <citation type="submission" date="2019-01" db="UniProtKB">
        <authorList>
            <consortium name="EnsemblPlants"/>
        </authorList>
    </citation>
    <scope>IDENTIFICATION</scope>
    <source>
        <strain evidence="6">cv. Heinz 1706</strain>
    </source>
</reference>
<dbReference type="PANTHER" id="PTHR31442">
    <property type="entry name" value="HOMEODOMAIN-LIKE SUPERFAMILY PROTEIN-RELATED"/>
    <property type="match status" value="1"/>
</dbReference>
<evidence type="ECO:0000256" key="1">
    <source>
        <dbReference type="ARBA" id="ARBA00004123"/>
    </source>
</evidence>
<keyword evidence="2" id="KW-0805">Transcription regulation</keyword>
<dbReference type="PANTHER" id="PTHR31442:SF32">
    <property type="entry name" value="TWO-COMPONENT RESPONSE REGULATOR ORR21-LIKE"/>
    <property type="match status" value="1"/>
</dbReference>
<dbReference type="AlphaFoldDB" id="A0A3Q7JBH4"/>
<evidence type="ECO:0000256" key="3">
    <source>
        <dbReference type="ARBA" id="ARBA00023163"/>
    </source>
</evidence>
<name>A0A3Q7JBH4_SOLLC</name>
<evidence type="ECO:0000256" key="2">
    <source>
        <dbReference type="ARBA" id="ARBA00023015"/>
    </source>
</evidence>
<dbReference type="EnsemblPlants" id="Solyc10g050405.1.1">
    <property type="protein sequence ID" value="Solyc10g050405.1.1"/>
    <property type="gene ID" value="Solyc10g050405.1"/>
</dbReference>
<comment type="subcellular location">
    <subcellularLocation>
        <location evidence="1">Nucleus</location>
    </subcellularLocation>
</comment>
<dbReference type="STRING" id="4081.A0A3Q7JBH4"/>
<organism evidence="6">
    <name type="scientific">Solanum lycopersicum</name>
    <name type="common">Tomato</name>
    <name type="synonym">Lycopersicon esculentum</name>
    <dbReference type="NCBI Taxonomy" id="4081"/>
    <lineage>
        <taxon>Eukaryota</taxon>
        <taxon>Viridiplantae</taxon>
        <taxon>Streptophyta</taxon>
        <taxon>Embryophyta</taxon>
        <taxon>Tracheophyta</taxon>
        <taxon>Spermatophyta</taxon>
        <taxon>Magnoliopsida</taxon>
        <taxon>eudicotyledons</taxon>
        <taxon>Gunneridae</taxon>
        <taxon>Pentapetalae</taxon>
        <taxon>asterids</taxon>
        <taxon>lamiids</taxon>
        <taxon>Solanales</taxon>
        <taxon>Solanaceae</taxon>
        <taxon>Solanoideae</taxon>
        <taxon>Solaneae</taxon>
        <taxon>Solanum</taxon>
        <taxon>Solanum subgen. Lycopersicon</taxon>
    </lineage>
</organism>
<reference evidence="6" key="1">
    <citation type="journal article" date="2012" name="Nature">
        <title>The tomato genome sequence provides insights into fleshy fruit evolution.</title>
        <authorList>
            <consortium name="Tomato Genome Consortium"/>
        </authorList>
    </citation>
    <scope>NUCLEOTIDE SEQUENCE [LARGE SCALE GENOMIC DNA]</scope>
    <source>
        <strain evidence="6">cv. Heinz 1706</strain>
    </source>
</reference>
<feature type="region of interest" description="Disordered" evidence="5">
    <location>
        <begin position="69"/>
        <end position="102"/>
    </location>
</feature>
<dbReference type="FunFam" id="1.10.10.60:FF:000007">
    <property type="entry name" value="Two-component response regulator"/>
    <property type="match status" value="1"/>
</dbReference>
<evidence type="ECO:0000313" key="7">
    <source>
        <dbReference type="Proteomes" id="UP000004994"/>
    </source>
</evidence>
<dbReference type="PaxDb" id="4081-Solyc10g050420.1.1"/>
<keyword evidence="3" id="KW-0804">Transcription</keyword>
<dbReference type="SUPFAM" id="SSF46689">
    <property type="entry name" value="Homeodomain-like"/>
    <property type="match status" value="1"/>
</dbReference>
<dbReference type="NCBIfam" id="TIGR01557">
    <property type="entry name" value="myb_SHAQKYF"/>
    <property type="match status" value="1"/>
</dbReference>
<evidence type="ECO:0000313" key="6">
    <source>
        <dbReference type="EnsemblPlants" id="Solyc10g050405.1.1"/>
    </source>
</evidence>
<evidence type="ECO:0000256" key="5">
    <source>
        <dbReference type="SAM" id="MobiDB-lite"/>
    </source>
</evidence>
<accession>A0A3Q7JBH4</accession>
<dbReference type="GO" id="GO:0005634">
    <property type="term" value="C:nucleus"/>
    <property type="evidence" value="ECO:0007669"/>
    <property type="project" value="UniProtKB-SubCell"/>
</dbReference>
<proteinExistence type="predicted"/>
<dbReference type="InParanoid" id="A0A3Q7JBH4"/>
<evidence type="ECO:0008006" key="8">
    <source>
        <dbReference type="Google" id="ProtNLM"/>
    </source>
</evidence>